<reference evidence="1" key="1">
    <citation type="submission" date="2014-05" db="EMBL/GenBank/DDBJ databases">
        <title>The transcriptome of the halophilic microalga Tetraselmis sp. GSL018 isolated from the Great Salt Lake, Utah.</title>
        <authorList>
            <person name="Jinkerson R.E."/>
            <person name="D'Adamo S."/>
            <person name="Posewitz M.C."/>
        </authorList>
    </citation>
    <scope>NUCLEOTIDE SEQUENCE</scope>
    <source>
        <strain evidence="1">GSL018</strain>
    </source>
</reference>
<feature type="non-terminal residue" evidence="1">
    <location>
        <position position="71"/>
    </location>
</feature>
<protein>
    <submittedName>
        <fullName evidence="1">Uncharacterized protein</fullName>
    </submittedName>
</protein>
<evidence type="ECO:0000313" key="1">
    <source>
        <dbReference type="EMBL" id="JAC75908.1"/>
    </source>
</evidence>
<sequence>GMLGLLSGWPPPDADTRRLRLWYPPQTDPVGSGAGDRGAAPWSGLLGLWRPRRRPLPQVGDMFDVESVGSV</sequence>
<name>A0A061RVA2_9CHLO</name>
<dbReference type="EMBL" id="GBEZ01009701">
    <property type="protein sequence ID" value="JAC75908.1"/>
    <property type="molecule type" value="Transcribed_RNA"/>
</dbReference>
<organism evidence="1">
    <name type="scientific">Tetraselmis sp. GSL018</name>
    <dbReference type="NCBI Taxonomy" id="582737"/>
    <lineage>
        <taxon>Eukaryota</taxon>
        <taxon>Viridiplantae</taxon>
        <taxon>Chlorophyta</taxon>
        <taxon>core chlorophytes</taxon>
        <taxon>Chlorodendrophyceae</taxon>
        <taxon>Chlorodendrales</taxon>
        <taxon>Chlorodendraceae</taxon>
        <taxon>Tetraselmis</taxon>
    </lineage>
</organism>
<dbReference type="AlphaFoldDB" id="A0A061RVA2"/>
<gene>
    <name evidence="1" type="ORF">TSPGSL018_21761</name>
</gene>
<feature type="non-terminal residue" evidence="1">
    <location>
        <position position="1"/>
    </location>
</feature>
<accession>A0A061RVA2</accession>
<proteinExistence type="predicted"/>